<dbReference type="EMBL" id="MSFL01000029">
    <property type="protein sequence ID" value="PWY70914.1"/>
    <property type="molecule type" value="Genomic_DNA"/>
</dbReference>
<dbReference type="VEuPathDB" id="FungiDB:BO70DRAFT_343087"/>
<keyword evidence="3" id="KW-1185">Reference proteome</keyword>
<dbReference type="GO" id="GO:0006506">
    <property type="term" value="P:GPI anchor biosynthetic process"/>
    <property type="evidence" value="ECO:0007669"/>
    <property type="project" value="InterPro"/>
</dbReference>
<reference evidence="2 3" key="1">
    <citation type="submission" date="2016-12" db="EMBL/GenBank/DDBJ databases">
        <title>The genomes of Aspergillus section Nigri reveals drivers in fungal speciation.</title>
        <authorList>
            <consortium name="DOE Joint Genome Institute"/>
            <person name="Vesth T.C."/>
            <person name="Nybo J."/>
            <person name="Theobald S."/>
            <person name="Brandl J."/>
            <person name="Frisvad J.C."/>
            <person name="Nielsen K.F."/>
            <person name="Lyhne E.K."/>
            <person name="Kogle M.E."/>
            <person name="Kuo A."/>
            <person name="Riley R."/>
            <person name="Clum A."/>
            <person name="Nolan M."/>
            <person name="Lipzen A."/>
            <person name="Salamov A."/>
            <person name="Henrissat B."/>
            <person name="Wiebenga A."/>
            <person name="De Vries R.P."/>
            <person name="Grigoriev I.V."/>
            <person name="Mortensen U.H."/>
            <person name="Andersen M.R."/>
            <person name="Baker S.E."/>
        </authorList>
    </citation>
    <scope>NUCLEOTIDE SEQUENCE [LARGE SCALE GENOMIC DNA]</scope>
    <source>
        <strain evidence="2 3">CBS 117.55</strain>
    </source>
</reference>
<sequence>MRLSFILAAIPRQLYKPPTLKVLLATVFLWLLAYEYCRHRYWRDPHSAFFNDRHVYDWKYSLHREHEARRLITAHNAPSALAEPVKAGANPLICAVIVTVNRGTDDYFDASIGSLLAGLDERERRALQLNIVFADTDPSRHPSWGQKWVNRLADQAGSYDVSRTRLQHLQDLEQARNFYEKGVFDYIHALNSCQATNAPYTAVFEDDVIFADGWMAKTVKALADIYHRPKQTPWIYLRLFYTETSLSWSSSDFAYRNMHLIFLLGMLFSFTILLSIRRLRLHGHSHLHNTTIIILTLLSTPCFIALTYMIGKYSLMPLHGVVEMNAHGCCTQGLVFPREQISGLIGYLVERNDGQTDALIEEYADKEDLMRYALAPQQLQHVGLKSSRGNPEVNTQSTWAFWYEENDPGVLGGEHQGLLGDRDVRGFLDGR</sequence>
<dbReference type="PANTHER" id="PTHR31410:SF1">
    <property type="entry name" value="POST-GPI ATTACHMENT TO PROTEINS FACTOR 4"/>
    <property type="match status" value="1"/>
</dbReference>
<feature type="transmembrane region" description="Helical" evidence="1">
    <location>
        <begin position="291"/>
        <end position="310"/>
    </location>
</feature>
<dbReference type="RefSeq" id="XP_025396016.1">
    <property type="nucleotide sequence ID" value="XM_025541401.1"/>
</dbReference>
<accession>A0A317V961</accession>
<organism evidence="2 3">
    <name type="scientific">Aspergillus heteromorphus CBS 117.55</name>
    <dbReference type="NCBI Taxonomy" id="1448321"/>
    <lineage>
        <taxon>Eukaryota</taxon>
        <taxon>Fungi</taxon>
        <taxon>Dikarya</taxon>
        <taxon>Ascomycota</taxon>
        <taxon>Pezizomycotina</taxon>
        <taxon>Eurotiomycetes</taxon>
        <taxon>Eurotiomycetidae</taxon>
        <taxon>Eurotiales</taxon>
        <taxon>Aspergillaceae</taxon>
        <taxon>Aspergillus</taxon>
        <taxon>Aspergillus subgen. Circumdati</taxon>
    </lineage>
</organism>
<protein>
    <submittedName>
        <fullName evidence="2">Integral membrane protein</fullName>
    </submittedName>
</protein>
<dbReference type="InterPro" id="IPR029675">
    <property type="entry name" value="PGAP4"/>
</dbReference>
<feature type="transmembrane region" description="Helical" evidence="1">
    <location>
        <begin position="260"/>
        <end position="279"/>
    </location>
</feature>
<keyword evidence="1" id="KW-0812">Transmembrane</keyword>
<dbReference type="AlphaFoldDB" id="A0A317V961"/>
<keyword evidence="1" id="KW-1133">Transmembrane helix</keyword>
<dbReference type="CDD" id="cd22189">
    <property type="entry name" value="PGAP4-like_fungal"/>
    <property type="match status" value="1"/>
</dbReference>
<dbReference type="OrthoDB" id="2016523at2759"/>
<dbReference type="PANTHER" id="PTHR31410">
    <property type="entry name" value="TRANSMEMBRANE PROTEIN 246"/>
    <property type="match status" value="1"/>
</dbReference>
<comment type="caution">
    <text evidence="2">The sequence shown here is derived from an EMBL/GenBank/DDBJ whole genome shotgun (WGS) entry which is preliminary data.</text>
</comment>
<proteinExistence type="predicted"/>
<dbReference type="GO" id="GO:0000139">
    <property type="term" value="C:Golgi membrane"/>
    <property type="evidence" value="ECO:0007669"/>
    <property type="project" value="InterPro"/>
</dbReference>
<evidence type="ECO:0000256" key="1">
    <source>
        <dbReference type="SAM" id="Phobius"/>
    </source>
</evidence>
<name>A0A317V961_9EURO</name>
<gene>
    <name evidence="2" type="ORF">BO70DRAFT_343087</name>
</gene>
<dbReference type="GeneID" id="37063638"/>
<dbReference type="Proteomes" id="UP000247233">
    <property type="component" value="Unassembled WGS sequence"/>
</dbReference>
<evidence type="ECO:0000313" key="2">
    <source>
        <dbReference type="EMBL" id="PWY70914.1"/>
    </source>
</evidence>
<evidence type="ECO:0000313" key="3">
    <source>
        <dbReference type="Proteomes" id="UP000247233"/>
    </source>
</evidence>
<dbReference type="GO" id="GO:0016757">
    <property type="term" value="F:glycosyltransferase activity"/>
    <property type="evidence" value="ECO:0007669"/>
    <property type="project" value="InterPro"/>
</dbReference>
<keyword evidence="1" id="KW-0472">Membrane</keyword>